<dbReference type="AlphaFoldDB" id="A0A2G9G9E6"/>
<dbReference type="PANTHER" id="PTHR43411">
    <property type="entry name" value="ADENYLOSUCCINATE LYASE"/>
    <property type="match status" value="1"/>
</dbReference>
<comment type="caution">
    <text evidence="6">The sequence shown here is derived from an EMBL/GenBank/DDBJ whole genome shotgun (WGS) entry which is preliminary data.</text>
</comment>
<dbReference type="InterPro" id="IPR047136">
    <property type="entry name" value="PurB_bact"/>
</dbReference>
<reference evidence="7" key="1">
    <citation type="journal article" date="2018" name="Gigascience">
        <title>Genome assembly of the Pink Ipe (Handroanthus impetiginosus, Bignoniaceae), a highly valued, ecologically keystone Neotropical timber forest tree.</title>
        <authorList>
            <person name="Silva-Junior O.B."/>
            <person name="Grattapaglia D."/>
            <person name="Novaes E."/>
            <person name="Collevatti R.G."/>
        </authorList>
    </citation>
    <scope>NUCLEOTIDE SEQUENCE [LARGE SCALE GENOMIC DNA]</scope>
    <source>
        <strain evidence="7">cv. UFG-1</strain>
    </source>
</reference>
<dbReference type="Pfam" id="PF00206">
    <property type="entry name" value="Lyase_1"/>
    <property type="match status" value="1"/>
</dbReference>
<keyword evidence="6" id="KW-0456">Lyase</keyword>
<comment type="pathway">
    <text evidence="1">Purine metabolism; IMP biosynthesis via de novo pathway; 5-amino-1-(5-phospho-D-ribosyl)imidazole-4-carboxamide from 5-amino-1-(5-phospho-D-ribosyl)imidazole-4-carboxylate: step 2/2.</text>
</comment>
<dbReference type="Proteomes" id="UP000231279">
    <property type="component" value="Unassembled WGS sequence"/>
</dbReference>
<evidence type="ECO:0000313" key="7">
    <source>
        <dbReference type="Proteomes" id="UP000231279"/>
    </source>
</evidence>
<dbReference type="InterPro" id="IPR013539">
    <property type="entry name" value="PurB_C"/>
</dbReference>
<proteinExistence type="predicted"/>
<dbReference type="PROSITE" id="PS00163">
    <property type="entry name" value="FUMARATE_LYASES"/>
    <property type="match status" value="1"/>
</dbReference>
<name>A0A2G9G9E6_9LAMI</name>
<dbReference type="OrthoDB" id="406045at2759"/>
<keyword evidence="7" id="KW-1185">Reference proteome</keyword>
<gene>
    <name evidence="6" type="ORF">CDL12_25891</name>
</gene>
<comment type="pathway">
    <text evidence="2">Purine metabolism; AMP biosynthesis via de novo pathway; AMP from IMP: step 2/2.</text>
</comment>
<dbReference type="EMBL" id="NKXS01006342">
    <property type="protein sequence ID" value="PIN01600.1"/>
    <property type="molecule type" value="Genomic_DNA"/>
</dbReference>
<dbReference type="SUPFAM" id="SSF48557">
    <property type="entry name" value="L-aspartase-like"/>
    <property type="match status" value="1"/>
</dbReference>
<evidence type="ECO:0000256" key="3">
    <source>
        <dbReference type="ARBA" id="ARBA00022755"/>
    </source>
</evidence>
<sequence length="449" mass="50124">MELAAGVRRLSLMKTAPCPTQSNHIKSGNLYSDLTSLFVSFRTRRNPAWKGYIKKNSSSTKSELKVNMKSLSNYSSDDELSSLTSLCPLDGPYWDKLKDLSPFMSEFALTKSRVVVQIRWLLKLSQISEVHEVPRFSEEVESYLHNLSEQFNMDDALEVKKIEKVTNDDVKAVEYFLKQKCQSNPEISKVLEFFHFACTSEDINNLAYALMIKEAINKVILPVVDKLIAAISNMAAASASTPLLCQIPGQPASPTTVGKEMAFFAYRLSRERNELSETEILGRLAGAVGNYNLHRVACPDVNWPRIADELVTSLGIRFNPDVTQNCQSSSLSRSNYLEVKFDRDIRGYISSGHFKQITKVGEIGSSMMPLKVNSIHFKSSEGDCGVANGILMYLSKMLPISFWQRDLIDSTVTRNIGAGLAHSLMAYKRALQGIAELQVDEASMIADLD</sequence>
<dbReference type="InterPro" id="IPR008948">
    <property type="entry name" value="L-Aspartase-like"/>
</dbReference>
<dbReference type="Gene3D" id="1.10.275.10">
    <property type="entry name" value="Fumarase/aspartase (N-terminal domain)"/>
    <property type="match status" value="1"/>
</dbReference>
<dbReference type="GO" id="GO:0006188">
    <property type="term" value="P:IMP biosynthetic process"/>
    <property type="evidence" value="ECO:0007669"/>
    <property type="project" value="InterPro"/>
</dbReference>
<dbReference type="InterPro" id="IPR020557">
    <property type="entry name" value="Fumarate_lyase_CS"/>
</dbReference>
<protein>
    <submittedName>
        <fullName evidence="6">Adenylosuccinate lyase</fullName>
        <ecNumber evidence="6">4.3.2.2</ecNumber>
    </submittedName>
</protein>
<dbReference type="Gene3D" id="1.20.200.10">
    <property type="entry name" value="Fumarase/aspartase (Central domain)"/>
    <property type="match status" value="1"/>
</dbReference>
<dbReference type="PANTHER" id="PTHR43411:SF1">
    <property type="entry name" value="ADENYLOSUCCINATE LYASE"/>
    <property type="match status" value="1"/>
</dbReference>
<feature type="domain" description="Adenylosuccinate lyase PurB C-terminal" evidence="5">
    <location>
        <begin position="401"/>
        <end position="449"/>
    </location>
</feature>
<evidence type="ECO:0000259" key="5">
    <source>
        <dbReference type="Pfam" id="PF08328"/>
    </source>
</evidence>
<dbReference type="Pfam" id="PF08328">
    <property type="entry name" value="ASL_C"/>
    <property type="match status" value="1"/>
</dbReference>
<accession>A0A2G9G9E6</accession>
<feature type="domain" description="Fumarate lyase N-terminal" evidence="4">
    <location>
        <begin position="130"/>
        <end position="386"/>
    </location>
</feature>
<evidence type="ECO:0000256" key="1">
    <source>
        <dbReference type="ARBA" id="ARBA00004706"/>
    </source>
</evidence>
<dbReference type="NCBIfam" id="NF006764">
    <property type="entry name" value="PRK09285.1"/>
    <property type="match status" value="1"/>
</dbReference>
<evidence type="ECO:0000313" key="6">
    <source>
        <dbReference type="EMBL" id="PIN01600.1"/>
    </source>
</evidence>
<evidence type="ECO:0000259" key="4">
    <source>
        <dbReference type="Pfam" id="PF00206"/>
    </source>
</evidence>
<dbReference type="InterPro" id="IPR022761">
    <property type="entry name" value="Fumarate_lyase_N"/>
</dbReference>
<dbReference type="InterPro" id="IPR024083">
    <property type="entry name" value="Fumarase/histidase_N"/>
</dbReference>
<organism evidence="6 7">
    <name type="scientific">Handroanthus impetiginosus</name>
    <dbReference type="NCBI Taxonomy" id="429701"/>
    <lineage>
        <taxon>Eukaryota</taxon>
        <taxon>Viridiplantae</taxon>
        <taxon>Streptophyta</taxon>
        <taxon>Embryophyta</taxon>
        <taxon>Tracheophyta</taxon>
        <taxon>Spermatophyta</taxon>
        <taxon>Magnoliopsida</taxon>
        <taxon>eudicotyledons</taxon>
        <taxon>Gunneridae</taxon>
        <taxon>Pentapetalae</taxon>
        <taxon>asterids</taxon>
        <taxon>lamiids</taxon>
        <taxon>Lamiales</taxon>
        <taxon>Bignoniaceae</taxon>
        <taxon>Crescentiina</taxon>
        <taxon>Tabebuia alliance</taxon>
        <taxon>Handroanthus</taxon>
    </lineage>
</organism>
<dbReference type="STRING" id="429701.A0A2G9G9E6"/>
<dbReference type="GO" id="GO:0004018">
    <property type="term" value="F:N6-(1,2-dicarboxyethyl)AMP AMP-lyase (fumarate-forming) activity"/>
    <property type="evidence" value="ECO:0007669"/>
    <property type="project" value="InterPro"/>
</dbReference>
<evidence type="ECO:0000256" key="2">
    <source>
        <dbReference type="ARBA" id="ARBA00004734"/>
    </source>
</evidence>
<dbReference type="EC" id="4.3.2.2" evidence="6"/>
<keyword evidence="3" id="KW-0658">Purine biosynthesis</keyword>